<feature type="non-terminal residue" evidence="2">
    <location>
        <position position="147"/>
    </location>
</feature>
<evidence type="ECO:0000313" key="3">
    <source>
        <dbReference type="Proteomes" id="UP000053593"/>
    </source>
</evidence>
<accession>A0A0D0CEN9</accession>
<keyword evidence="1" id="KW-1133">Transmembrane helix</keyword>
<evidence type="ECO:0000313" key="2">
    <source>
        <dbReference type="EMBL" id="KIK60994.1"/>
    </source>
</evidence>
<feature type="transmembrane region" description="Helical" evidence="1">
    <location>
        <begin position="79"/>
        <end position="97"/>
    </location>
</feature>
<feature type="transmembrane region" description="Helical" evidence="1">
    <location>
        <begin position="12"/>
        <end position="32"/>
    </location>
</feature>
<sequence length="147" mass="16020">SVACNNWKKFTSALSVFGRAAIVATLIGRTYAVCSRNRLILGYLVVLGTICVIADAFHVPSEKCVNTSDPPLSSLLRSVFTIAFETSVAAITTIRTFQALKVGGPWRSQKHRLVYLVLEEGKVFTIYCDGPPSSNCYQEFCISGASF</sequence>
<reference evidence="2 3" key="1">
    <citation type="submission" date="2014-04" db="EMBL/GenBank/DDBJ databases">
        <title>Evolutionary Origins and Diversification of the Mycorrhizal Mutualists.</title>
        <authorList>
            <consortium name="DOE Joint Genome Institute"/>
            <consortium name="Mycorrhizal Genomics Consortium"/>
            <person name="Kohler A."/>
            <person name="Kuo A."/>
            <person name="Nagy L.G."/>
            <person name="Floudas D."/>
            <person name="Copeland A."/>
            <person name="Barry K.W."/>
            <person name="Cichocki N."/>
            <person name="Veneault-Fourrey C."/>
            <person name="LaButti K."/>
            <person name="Lindquist E.A."/>
            <person name="Lipzen A."/>
            <person name="Lundell T."/>
            <person name="Morin E."/>
            <person name="Murat C."/>
            <person name="Riley R."/>
            <person name="Ohm R."/>
            <person name="Sun H."/>
            <person name="Tunlid A."/>
            <person name="Henrissat B."/>
            <person name="Grigoriev I.V."/>
            <person name="Hibbett D.S."/>
            <person name="Martin F."/>
        </authorList>
    </citation>
    <scope>NUCLEOTIDE SEQUENCE [LARGE SCALE GENOMIC DNA]</scope>
    <source>
        <strain evidence="2 3">FD-317 M1</strain>
    </source>
</reference>
<keyword evidence="1" id="KW-0812">Transmembrane</keyword>
<keyword evidence="3" id="KW-1185">Reference proteome</keyword>
<dbReference type="HOGENOM" id="CLU_1772493_0_0_1"/>
<keyword evidence="1" id="KW-0472">Membrane</keyword>
<gene>
    <name evidence="2" type="ORF">GYMLUDRAFT_997512</name>
</gene>
<evidence type="ECO:0000256" key="1">
    <source>
        <dbReference type="SAM" id="Phobius"/>
    </source>
</evidence>
<name>A0A0D0CEN9_9AGAR</name>
<protein>
    <submittedName>
        <fullName evidence="2">Uncharacterized protein</fullName>
    </submittedName>
</protein>
<organism evidence="2 3">
    <name type="scientific">Collybiopsis luxurians FD-317 M1</name>
    <dbReference type="NCBI Taxonomy" id="944289"/>
    <lineage>
        <taxon>Eukaryota</taxon>
        <taxon>Fungi</taxon>
        <taxon>Dikarya</taxon>
        <taxon>Basidiomycota</taxon>
        <taxon>Agaricomycotina</taxon>
        <taxon>Agaricomycetes</taxon>
        <taxon>Agaricomycetidae</taxon>
        <taxon>Agaricales</taxon>
        <taxon>Marasmiineae</taxon>
        <taxon>Omphalotaceae</taxon>
        <taxon>Collybiopsis</taxon>
        <taxon>Collybiopsis luxurians</taxon>
    </lineage>
</organism>
<dbReference type="OrthoDB" id="3267855at2759"/>
<dbReference type="AlphaFoldDB" id="A0A0D0CEN9"/>
<dbReference type="EMBL" id="KN834772">
    <property type="protein sequence ID" value="KIK60994.1"/>
    <property type="molecule type" value="Genomic_DNA"/>
</dbReference>
<dbReference type="Proteomes" id="UP000053593">
    <property type="component" value="Unassembled WGS sequence"/>
</dbReference>
<feature type="transmembrane region" description="Helical" evidence="1">
    <location>
        <begin position="39"/>
        <end position="59"/>
    </location>
</feature>
<proteinExistence type="predicted"/>